<dbReference type="PROSITE" id="PS51199">
    <property type="entry name" value="SF4_HELICASE"/>
    <property type="match status" value="1"/>
</dbReference>
<dbReference type="Proteomes" id="UP000294887">
    <property type="component" value="Unassembled WGS sequence"/>
</dbReference>
<keyword evidence="6 13" id="KW-0347">Helicase</keyword>
<dbReference type="GO" id="GO:0006269">
    <property type="term" value="P:DNA replication, synthesis of primer"/>
    <property type="evidence" value="ECO:0007669"/>
    <property type="project" value="UniProtKB-UniRule"/>
</dbReference>
<dbReference type="GO" id="GO:0003677">
    <property type="term" value="F:DNA binding"/>
    <property type="evidence" value="ECO:0007669"/>
    <property type="project" value="UniProtKB-UniRule"/>
</dbReference>
<dbReference type="GO" id="GO:0042802">
    <property type="term" value="F:identical protein binding"/>
    <property type="evidence" value="ECO:0007669"/>
    <property type="project" value="UniProtKB-ARBA"/>
</dbReference>
<dbReference type="InterPro" id="IPR007694">
    <property type="entry name" value="DNA_helicase_DnaB-like_C"/>
</dbReference>
<dbReference type="PANTHER" id="PTHR30153:SF2">
    <property type="entry name" value="REPLICATIVE DNA HELICASE"/>
    <property type="match status" value="1"/>
</dbReference>
<dbReference type="EMBL" id="SMFQ01000004">
    <property type="protein sequence ID" value="TCJ85249.1"/>
    <property type="molecule type" value="Genomic_DNA"/>
</dbReference>
<keyword evidence="7 13" id="KW-0067">ATP-binding</keyword>
<sequence>MSAILTQDSAVEHLKVPPHSIEAEQSVLGGLLLENMAWDKIADIITEHDFYRHDHRLIFRSIAVLAETDKPRDVITLSEWLKDRDELENAGGLAYLGTLAKDTPSAANIKAYADIVREKSVLRQLISIGSEIAEEAFNAGDRPSKELLDEAEKKVFEIAEQGNRKQDFHTIKDLLKSTLAKIDELSKSTDALTGASTGYTDLDGMTSGLQKGDLIIVAGRPSMGKTTFSMNLAEYIAVNDKKPVAIFSMEMPAEQLILRMFASMGRVPLNDIRNGKIREEDWPRIGMAVKAFGETKLFIDDTAAMSPTEVRAKCRRLHREHGHMGLVVLDYIQLMQTGAKSDNRAAEISEISRSLKALAKELECPVIALSQLNRSLEQRPNKRPIMSDLRESGAIEQDADVIMFIYRDEVYDENTPDKGMAEVIIGKQRQGAIGKVRLTFTGKYTRFDNFMPDIYAPEN</sequence>
<dbReference type="Gene3D" id="3.40.50.300">
    <property type="entry name" value="P-loop containing nucleotide triphosphate hydrolases"/>
    <property type="match status" value="1"/>
</dbReference>
<evidence type="ECO:0000256" key="4">
    <source>
        <dbReference type="ARBA" id="ARBA00022741"/>
    </source>
</evidence>
<evidence type="ECO:0000256" key="12">
    <source>
        <dbReference type="NCBIfam" id="TIGR00665"/>
    </source>
</evidence>
<keyword evidence="9" id="KW-0413">Isomerase</keyword>
<dbReference type="SUPFAM" id="SSF52540">
    <property type="entry name" value="P-loop containing nucleoside triphosphate hydrolases"/>
    <property type="match status" value="1"/>
</dbReference>
<keyword evidence="5 13" id="KW-0378">Hydrolase</keyword>
<dbReference type="Pfam" id="PF00772">
    <property type="entry name" value="DnaB"/>
    <property type="match status" value="1"/>
</dbReference>
<comment type="catalytic activity">
    <reaction evidence="11 13">
        <text>ATP + H2O = ADP + phosphate + H(+)</text>
        <dbReference type="Rhea" id="RHEA:13065"/>
        <dbReference type="ChEBI" id="CHEBI:15377"/>
        <dbReference type="ChEBI" id="CHEBI:15378"/>
        <dbReference type="ChEBI" id="CHEBI:30616"/>
        <dbReference type="ChEBI" id="CHEBI:43474"/>
        <dbReference type="ChEBI" id="CHEBI:456216"/>
        <dbReference type="EC" id="5.6.2.3"/>
    </reaction>
</comment>
<evidence type="ECO:0000256" key="3">
    <source>
        <dbReference type="ARBA" id="ARBA00022705"/>
    </source>
</evidence>
<dbReference type="InterPro" id="IPR027417">
    <property type="entry name" value="P-loop_NTPase"/>
</dbReference>
<keyword evidence="3 13" id="KW-0235">DNA replication</keyword>
<evidence type="ECO:0000256" key="7">
    <source>
        <dbReference type="ARBA" id="ARBA00022840"/>
    </source>
</evidence>
<evidence type="ECO:0000256" key="6">
    <source>
        <dbReference type="ARBA" id="ARBA00022806"/>
    </source>
</evidence>
<evidence type="ECO:0000256" key="11">
    <source>
        <dbReference type="ARBA" id="ARBA00048954"/>
    </source>
</evidence>
<dbReference type="InterPro" id="IPR007692">
    <property type="entry name" value="DNA_helicase_DnaB"/>
</dbReference>
<name>A0A4R1EZA3_9GAMM</name>
<evidence type="ECO:0000256" key="10">
    <source>
        <dbReference type="ARBA" id="ARBA00044932"/>
    </source>
</evidence>
<dbReference type="NCBIfam" id="TIGR00665">
    <property type="entry name" value="DnaB"/>
    <property type="match status" value="1"/>
</dbReference>
<comment type="similarity">
    <text evidence="1 13">Belongs to the helicase family. DnaB subfamily.</text>
</comment>
<evidence type="ECO:0000256" key="2">
    <source>
        <dbReference type="ARBA" id="ARBA00022515"/>
    </source>
</evidence>
<comment type="function">
    <text evidence="10 13">The main replicative DNA helicase, it participates in initiation and elongation during chromosome replication. Travels ahead of the DNA replisome, separating dsDNA into templates for DNA synthesis. A processive ATP-dependent 5'-3' DNA helicase it has DNA-dependent ATPase activity.</text>
</comment>
<dbReference type="GO" id="GO:0016887">
    <property type="term" value="F:ATP hydrolysis activity"/>
    <property type="evidence" value="ECO:0007669"/>
    <property type="project" value="RHEA"/>
</dbReference>
<evidence type="ECO:0000313" key="16">
    <source>
        <dbReference type="Proteomes" id="UP000294887"/>
    </source>
</evidence>
<dbReference type="SUPFAM" id="SSF48024">
    <property type="entry name" value="N-terminal domain of DnaB helicase"/>
    <property type="match status" value="1"/>
</dbReference>
<dbReference type="GO" id="GO:0005524">
    <property type="term" value="F:ATP binding"/>
    <property type="evidence" value="ECO:0007669"/>
    <property type="project" value="UniProtKB-UniRule"/>
</dbReference>
<dbReference type="GO" id="GO:0043139">
    <property type="term" value="F:5'-3' DNA helicase activity"/>
    <property type="evidence" value="ECO:0007669"/>
    <property type="project" value="UniProtKB-EC"/>
</dbReference>
<dbReference type="CDD" id="cd00984">
    <property type="entry name" value="DnaB_C"/>
    <property type="match status" value="1"/>
</dbReference>
<evidence type="ECO:0000256" key="1">
    <source>
        <dbReference type="ARBA" id="ARBA00008428"/>
    </source>
</evidence>
<comment type="caution">
    <text evidence="15">The sequence shown here is derived from an EMBL/GenBank/DDBJ whole genome shotgun (WGS) entry which is preliminary data.</text>
</comment>
<evidence type="ECO:0000256" key="13">
    <source>
        <dbReference type="RuleBase" id="RU362085"/>
    </source>
</evidence>
<dbReference type="AlphaFoldDB" id="A0A4R1EZA3"/>
<dbReference type="InterPro" id="IPR036185">
    <property type="entry name" value="DNA_heli_DnaB-like_N_sf"/>
</dbReference>
<evidence type="ECO:0000256" key="8">
    <source>
        <dbReference type="ARBA" id="ARBA00023125"/>
    </source>
</evidence>
<dbReference type="GO" id="GO:1990077">
    <property type="term" value="C:primosome complex"/>
    <property type="evidence" value="ECO:0007669"/>
    <property type="project" value="UniProtKB-UniRule"/>
</dbReference>
<keyword evidence="8 13" id="KW-0238">DNA-binding</keyword>
<organism evidence="15 16">
    <name type="scientific">Cocleimonas flava</name>
    <dbReference type="NCBI Taxonomy" id="634765"/>
    <lineage>
        <taxon>Bacteria</taxon>
        <taxon>Pseudomonadati</taxon>
        <taxon>Pseudomonadota</taxon>
        <taxon>Gammaproteobacteria</taxon>
        <taxon>Thiotrichales</taxon>
        <taxon>Thiotrichaceae</taxon>
        <taxon>Cocleimonas</taxon>
    </lineage>
</organism>
<accession>A0A4R1EZA3</accession>
<dbReference type="OrthoDB" id="9773982at2"/>
<dbReference type="FunFam" id="1.10.860.10:FF:000001">
    <property type="entry name" value="Replicative DNA helicase"/>
    <property type="match status" value="1"/>
</dbReference>
<dbReference type="FunFam" id="3.40.50.300:FF:000076">
    <property type="entry name" value="Replicative DNA helicase"/>
    <property type="match status" value="1"/>
</dbReference>
<evidence type="ECO:0000313" key="15">
    <source>
        <dbReference type="EMBL" id="TCJ85249.1"/>
    </source>
</evidence>
<evidence type="ECO:0000256" key="5">
    <source>
        <dbReference type="ARBA" id="ARBA00022801"/>
    </source>
</evidence>
<dbReference type="InterPro" id="IPR007693">
    <property type="entry name" value="DNA_helicase_DnaB-like_N"/>
</dbReference>
<dbReference type="EC" id="5.6.2.3" evidence="12 13"/>
<dbReference type="GO" id="GO:0005829">
    <property type="term" value="C:cytosol"/>
    <property type="evidence" value="ECO:0007669"/>
    <property type="project" value="TreeGrafter"/>
</dbReference>
<reference evidence="15 16" key="1">
    <citation type="submission" date="2019-03" db="EMBL/GenBank/DDBJ databases">
        <title>Genomic Encyclopedia of Type Strains, Phase IV (KMG-IV): sequencing the most valuable type-strain genomes for metagenomic binning, comparative biology and taxonomic classification.</title>
        <authorList>
            <person name="Goeker M."/>
        </authorList>
    </citation>
    <scope>NUCLEOTIDE SEQUENCE [LARGE SCALE GENOMIC DNA]</scope>
    <source>
        <strain evidence="15 16">DSM 24830</strain>
    </source>
</reference>
<dbReference type="NCBIfam" id="NF004384">
    <property type="entry name" value="PRK05748.1"/>
    <property type="match status" value="1"/>
</dbReference>
<protein>
    <recommendedName>
        <fullName evidence="12 13">Replicative DNA helicase</fullName>
        <ecNumber evidence="12 13">5.6.2.3</ecNumber>
    </recommendedName>
</protein>
<dbReference type="Pfam" id="PF03796">
    <property type="entry name" value="DnaB_C"/>
    <property type="match status" value="1"/>
</dbReference>
<gene>
    <name evidence="15" type="ORF">EV695_3216</name>
</gene>
<keyword evidence="2 13" id="KW-0639">Primosome</keyword>
<proteinExistence type="inferred from homology"/>
<evidence type="ECO:0000259" key="14">
    <source>
        <dbReference type="PROSITE" id="PS51199"/>
    </source>
</evidence>
<dbReference type="InterPro" id="IPR003593">
    <property type="entry name" value="AAA+_ATPase"/>
</dbReference>
<feature type="domain" description="SF4 helicase" evidence="14">
    <location>
        <begin position="188"/>
        <end position="454"/>
    </location>
</feature>
<dbReference type="PANTHER" id="PTHR30153">
    <property type="entry name" value="REPLICATIVE DNA HELICASE DNAB"/>
    <property type="match status" value="1"/>
</dbReference>
<keyword evidence="16" id="KW-1185">Reference proteome</keyword>
<dbReference type="InterPro" id="IPR016136">
    <property type="entry name" value="DNA_helicase_N/primase_C"/>
</dbReference>
<dbReference type="SMART" id="SM00382">
    <property type="entry name" value="AAA"/>
    <property type="match status" value="1"/>
</dbReference>
<keyword evidence="4 13" id="KW-0547">Nucleotide-binding</keyword>
<evidence type="ECO:0000256" key="9">
    <source>
        <dbReference type="ARBA" id="ARBA00023235"/>
    </source>
</evidence>
<dbReference type="Gene3D" id="1.10.860.10">
    <property type="entry name" value="DNAb Helicase, Chain A"/>
    <property type="match status" value="1"/>
</dbReference>
<dbReference type="RefSeq" id="WP_131906950.1">
    <property type="nucleotide sequence ID" value="NZ_BAAAFU010000001.1"/>
</dbReference>